<evidence type="ECO:0000313" key="2">
    <source>
        <dbReference type="EMBL" id="MDC0712737.1"/>
    </source>
</evidence>
<organism evidence="2 3">
    <name type="scientific">Stigmatella ashevillensis</name>
    <dbReference type="NCBI Taxonomy" id="2995309"/>
    <lineage>
        <taxon>Bacteria</taxon>
        <taxon>Pseudomonadati</taxon>
        <taxon>Myxococcota</taxon>
        <taxon>Myxococcia</taxon>
        <taxon>Myxococcales</taxon>
        <taxon>Cystobacterineae</taxon>
        <taxon>Archangiaceae</taxon>
        <taxon>Stigmatella</taxon>
    </lineage>
</organism>
<evidence type="ECO:0000259" key="1">
    <source>
        <dbReference type="Pfam" id="PF12728"/>
    </source>
</evidence>
<sequence length="79" mass="8791">MKGEVTMPPEEGPQVPEFLTDEAAALLRVNRKTLYESIRLGQVPGIVRIGKSLRIRRAALLEFSPGKGRDPALRGHNER</sequence>
<evidence type="ECO:0000313" key="3">
    <source>
        <dbReference type="Proteomes" id="UP001221838"/>
    </source>
</evidence>
<name>A0ABT5DGE8_9BACT</name>
<dbReference type="EMBL" id="JAQNDM010000002">
    <property type="protein sequence ID" value="MDC0712737.1"/>
    <property type="molecule type" value="Genomic_DNA"/>
</dbReference>
<dbReference type="Proteomes" id="UP001221838">
    <property type="component" value="Unassembled WGS sequence"/>
</dbReference>
<proteinExistence type="predicted"/>
<dbReference type="RefSeq" id="WP_272142871.1">
    <property type="nucleotide sequence ID" value="NZ_JAQNDM010000002.1"/>
</dbReference>
<keyword evidence="3" id="KW-1185">Reference proteome</keyword>
<dbReference type="InterPro" id="IPR010093">
    <property type="entry name" value="SinI_DNA-bd"/>
</dbReference>
<protein>
    <submittedName>
        <fullName evidence="2">Helix-turn-helix domain-containing protein</fullName>
    </submittedName>
</protein>
<reference evidence="2 3" key="1">
    <citation type="submission" date="2022-11" db="EMBL/GenBank/DDBJ databases">
        <title>Minimal conservation of predation-associated metabolite biosynthetic gene clusters underscores biosynthetic potential of Myxococcota including descriptions for ten novel species: Archangium lansinium sp. nov., Myxococcus landrumus sp. nov., Nannocystis bai.</title>
        <authorList>
            <person name="Ahearne A."/>
            <person name="Stevens C."/>
            <person name="Dowd S."/>
        </authorList>
    </citation>
    <scope>NUCLEOTIDE SEQUENCE [LARGE SCALE GENOMIC DNA]</scope>
    <source>
        <strain evidence="2 3">NCWAL01</strain>
    </source>
</reference>
<dbReference type="NCBIfam" id="TIGR01764">
    <property type="entry name" value="excise"/>
    <property type="match status" value="1"/>
</dbReference>
<feature type="domain" description="Helix-turn-helix" evidence="1">
    <location>
        <begin position="20"/>
        <end position="63"/>
    </location>
</feature>
<dbReference type="InterPro" id="IPR041657">
    <property type="entry name" value="HTH_17"/>
</dbReference>
<dbReference type="Pfam" id="PF12728">
    <property type="entry name" value="HTH_17"/>
    <property type="match status" value="1"/>
</dbReference>
<comment type="caution">
    <text evidence="2">The sequence shown here is derived from an EMBL/GenBank/DDBJ whole genome shotgun (WGS) entry which is preliminary data.</text>
</comment>
<accession>A0ABT5DGE8</accession>
<gene>
    <name evidence="2" type="ORF">POL68_30020</name>
</gene>